<accession>A0AAV7TT36</accession>
<name>A0AAV7TT36_PLEWA</name>
<feature type="compositionally biased region" description="Basic residues" evidence="1">
    <location>
        <begin position="132"/>
        <end position="149"/>
    </location>
</feature>
<dbReference type="AlphaFoldDB" id="A0AAV7TT36"/>
<evidence type="ECO:0000313" key="2">
    <source>
        <dbReference type="EMBL" id="KAJ1179385.1"/>
    </source>
</evidence>
<keyword evidence="3" id="KW-1185">Reference proteome</keyword>
<proteinExistence type="predicted"/>
<sequence length="265" mass="30255">MHIQDPDKGLLPSPWEEATAFTDYYAKLYALHKIITQADYKTIIADLHLPRLIPEDRAVLDHRITEEEILEAISGISTESLYEEDLSVDGPVGKNHPVDGRIISEEIVNAGARGESGRAALPEWTPASGIGWKRRANGDRKKKGEKKRYPREAREHAGEKTREPREARERSGEKTRDLREVREHTGEKTQDLRDAREHARKKTRDLSKRRRHTGRKTLDPKQRPHKSLLRESAGMEEGGFARRLGEPTEEESTPDSHTTLLEERG</sequence>
<reference evidence="2" key="1">
    <citation type="journal article" date="2022" name="bioRxiv">
        <title>Sequencing and chromosome-scale assembly of the giantPleurodeles waltlgenome.</title>
        <authorList>
            <person name="Brown T."/>
            <person name="Elewa A."/>
            <person name="Iarovenko S."/>
            <person name="Subramanian E."/>
            <person name="Araus A.J."/>
            <person name="Petzold A."/>
            <person name="Susuki M."/>
            <person name="Suzuki K.-i.T."/>
            <person name="Hayashi T."/>
            <person name="Toyoda A."/>
            <person name="Oliveira C."/>
            <person name="Osipova E."/>
            <person name="Leigh N.D."/>
            <person name="Simon A."/>
            <person name="Yun M.H."/>
        </authorList>
    </citation>
    <scope>NUCLEOTIDE SEQUENCE</scope>
    <source>
        <strain evidence="2">20211129_DDA</strain>
        <tissue evidence="2">Liver</tissue>
    </source>
</reference>
<dbReference type="EMBL" id="JANPWB010000006">
    <property type="protein sequence ID" value="KAJ1179385.1"/>
    <property type="molecule type" value="Genomic_DNA"/>
</dbReference>
<gene>
    <name evidence="2" type="ORF">NDU88_004619</name>
</gene>
<evidence type="ECO:0000256" key="1">
    <source>
        <dbReference type="SAM" id="MobiDB-lite"/>
    </source>
</evidence>
<feature type="region of interest" description="Disordered" evidence="1">
    <location>
        <begin position="118"/>
        <end position="265"/>
    </location>
</feature>
<dbReference type="Proteomes" id="UP001066276">
    <property type="component" value="Chromosome 3_2"/>
</dbReference>
<organism evidence="2 3">
    <name type="scientific">Pleurodeles waltl</name>
    <name type="common">Iberian ribbed newt</name>
    <dbReference type="NCBI Taxonomy" id="8319"/>
    <lineage>
        <taxon>Eukaryota</taxon>
        <taxon>Metazoa</taxon>
        <taxon>Chordata</taxon>
        <taxon>Craniata</taxon>
        <taxon>Vertebrata</taxon>
        <taxon>Euteleostomi</taxon>
        <taxon>Amphibia</taxon>
        <taxon>Batrachia</taxon>
        <taxon>Caudata</taxon>
        <taxon>Salamandroidea</taxon>
        <taxon>Salamandridae</taxon>
        <taxon>Pleurodelinae</taxon>
        <taxon>Pleurodeles</taxon>
    </lineage>
</organism>
<protein>
    <submittedName>
        <fullName evidence="2">Uncharacterized protein</fullName>
    </submittedName>
</protein>
<evidence type="ECO:0000313" key="3">
    <source>
        <dbReference type="Proteomes" id="UP001066276"/>
    </source>
</evidence>
<feature type="compositionally biased region" description="Basic residues" evidence="1">
    <location>
        <begin position="198"/>
        <end position="215"/>
    </location>
</feature>
<comment type="caution">
    <text evidence="2">The sequence shown here is derived from an EMBL/GenBank/DDBJ whole genome shotgun (WGS) entry which is preliminary data.</text>
</comment>
<feature type="compositionally biased region" description="Basic and acidic residues" evidence="1">
    <location>
        <begin position="150"/>
        <end position="197"/>
    </location>
</feature>